<keyword evidence="3" id="KW-1185">Reference proteome</keyword>
<reference evidence="3" key="1">
    <citation type="submission" date="2016-04" db="EMBL/GenBank/DDBJ databases">
        <title>Comparative genomics of biotechnologically important yeasts.</title>
        <authorList>
            <consortium name="DOE Joint Genome Institute"/>
            <person name="Riley R."/>
            <person name="Haridas S."/>
            <person name="Wolfe K.H."/>
            <person name="Lopes M.R."/>
            <person name="Hittinger C.T."/>
            <person name="Goker M."/>
            <person name="Salamov A."/>
            <person name="Wisecaver J."/>
            <person name="Long T.M."/>
            <person name="Aerts A.L."/>
            <person name="Barry K."/>
            <person name="Choi C."/>
            <person name="Clum A."/>
            <person name="Coughlan A.Y."/>
            <person name="Deshpande S."/>
            <person name="Douglass A.P."/>
            <person name="Hanson S.J."/>
            <person name="Klenk H.-P."/>
            <person name="Labutti K."/>
            <person name="Lapidus A."/>
            <person name="Lindquist E."/>
            <person name="Lipzen A."/>
            <person name="Meier-Kolthoff J.P."/>
            <person name="Ohm R.A."/>
            <person name="Otillar R.P."/>
            <person name="Pangilinan J."/>
            <person name="Peng Y."/>
            <person name="Rokas A."/>
            <person name="Rosa C.A."/>
            <person name="Scheuner C."/>
            <person name="Sibirny A.A."/>
            <person name="Slot J.C."/>
            <person name="Stielow J.B."/>
            <person name="Sun H."/>
            <person name="Kurtzman C.P."/>
            <person name="Blackwell M."/>
            <person name="Grigoriev I.V."/>
            <person name="Jeffries T.W."/>
        </authorList>
    </citation>
    <scope>NUCLEOTIDE SEQUENCE [LARGE SCALE GENOMIC DNA]</scope>
    <source>
        <strain evidence="3">NRRL YB-2248</strain>
    </source>
</reference>
<dbReference type="OrthoDB" id="3987559at2759"/>
<feature type="region of interest" description="Disordered" evidence="1">
    <location>
        <begin position="1"/>
        <end position="52"/>
    </location>
</feature>
<feature type="compositionally biased region" description="Polar residues" evidence="1">
    <location>
        <begin position="25"/>
        <end position="52"/>
    </location>
</feature>
<dbReference type="AlphaFoldDB" id="A0A1E4T861"/>
<dbReference type="EMBL" id="KV453847">
    <property type="protein sequence ID" value="ODV87945.1"/>
    <property type="molecule type" value="Genomic_DNA"/>
</dbReference>
<feature type="compositionally biased region" description="Low complexity" evidence="1">
    <location>
        <begin position="200"/>
        <end position="222"/>
    </location>
</feature>
<sequence length="401" mass="44283">MFNDISNKVDNMPTNRKKGMKFHANQKTFGKQKPSNGQGRTNNNSGSKQNHQIQAAPNYKFNKLFTRSDQSMFPFLTLLNRPTESLDGIDYIPSGTYHRSNILKFSKPLSNNYTSEPQFAVPMQKTNGKVSPIDPIGKILNKKDVDSELRYDGKTIQVGADGTTEVTTISRPIKVDILETPSGSKRTIDHLESTPYQLPNSHPNASILSSSSSTSNFSTPSPKNIMNRLTSIKKRKYDRLDNSMTISAKGILRMVDDSLVSSDTELYSHSLISVHPLSQQHSNNTSNLQSKPMVASVQSNTRSSKTNTTPLQNASNSKTKLEEPIAKRTSVWSTNLQDKENVSINADDLTKVLNANDDDDDVLDVGFFNTPFAVVGGGGGNKGFAKNELKYTAFSNSLKKH</sequence>
<feature type="region of interest" description="Disordered" evidence="1">
    <location>
        <begin position="278"/>
        <end position="326"/>
    </location>
</feature>
<feature type="compositionally biased region" description="Polar residues" evidence="1">
    <location>
        <begin position="1"/>
        <end position="14"/>
    </location>
</feature>
<gene>
    <name evidence="2" type="ORF">CANARDRAFT_26122</name>
</gene>
<evidence type="ECO:0000313" key="3">
    <source>
        <dbReference type="Proteomes" id="UP000094801"/>
    </source>
</evidence>
<organism evidence="2 3">
    <name type="scientific">[Candida] arabinofermentans NRRL YB-2248</name>
    <dbReference type="NCBI Taxonomy" id="983967"/>
    <lineage>
        <taxon>Eukaryota</taxon>
        <taxon>Fungi</taxon>
        <taxon>Dikarya</taxon>
        <taxon>Ascomycota</taxon>
        <taxon>Saccharomycotina</taxon>
        <taxon>Pichiomycetes</taxon>
        <taxon>Pichiales</taxon>
        <taxon>Pichiaceae</taxon>
        <taxon>Ogataea</taxon>
        <taxon>Ogataea/Candida clade</taxon>
    </lineage>
</organism>
<evidence type="ECO:0000256" key="1">
    <source>
        <dbReference type="SAM" id="MobiDB-lite"/>
    </source>
</evidence>
<proteinExistence type="predicted"/>
<evidence type="ECO:0000313" key="2">
    <source>
        <dbReference type="EMBL" id="ODV87945.1"/>
    </source>
</evidence>
<name>A0A1E4T861_9ASCO</name>
<protein>
    <submittedName>
        <fullName evidence="2">Uncharacterized protein</fullName>
    </submittedName>
</protein>
<accession>A0A1E4T861</accession>
<feature type="compositionally biased region" description="Polar residues" evidence="1">
    <location>
        <begin position="278"/>
        <end position="318"/>
    </location>
</feature>
<dbReference type="Proteomes" id="UP000094801">
    <property type="component" value="Unassembled WGS sequence"/>
</dbReference>
<feature type="region of interest" description="Disordered" evidence="1">
    <location>
        <begin position="195"/>
        <end position="225"/>
    </location>
</feature>